<dbReference type="EMBL" id="CAJMWT010010158">
    <property type="protein sequence ID" value="CAE6541137.1"/>
    <property type="molecule type" value="Genomic_DNA"/>
</dbReference>
<dbReference type="InterPro" id="IPR000209">
    <property type="entry name" value="Peptidase_S8/S53_dom"/>
</dbReference>
<dbReference type="PANTHER" id="PTHR43806">
    <property type="entry name" value="PEPTIDASE S8"/>
    <property type="match status" value="1"/>
</dbReference>
<keyword evidence="2" id="KW-0645">Protease</keyword>
<evidence type="ECO:0000256" key="2">
    <source>
        <dbReference type="ARBA" id="ARBA00022670"/>
    </source>
</evidence>
<evidence type="ECO:0000256" key="1">
    <source>
        <dbReference type="ARBA" id="ARBA00011073"/>
    </source>
</evidence>
<evidence type="ECO:0000313" key="8">
    <source>
        <dbReference type="Proteomes" id="UP000663843"/>
    </source>
</evidence>
<dbReference type="Pfam" id="PF00082">
    <property type="entry name" value="Peptidase_S8"/>
    <property type="match status" value="1"/>
</dbReference>
<evidence type="ECO:0000256" key="4">
    <source>
        <dbReference type="ARBA" id="ARBA00022825"/>
    </source>
</evidence>
<dbReference type="InterPro" id="IPR023828">
    <property type="entry name" value="Peptidase_S8_Ser-AS"/>
</dbReference>
<dbReference type="Proteomes" id="UP000663843">
    <property type="component" value="Unassembled WGS sequence"/>
</dbReference>
<keyword evidence="3" id="KW-0378">Hydrolase</keyword>
<dbReference type="GO" id="GO:0006508">
    <property type="term" value="P:proteolysis"/>
    <property type="evidence" value="ECO:0007669"/>
    <property type="project" value="UniProtKB-KW"/>
</dbReference>
<sequence>MSLGGSPSFVLNRAVANTVREGSIVCVSAGNKKEDSFLQSPANSKSAICVGSTMIKDERSSFPNHGLHVDIFAPGSSIASAGITSRTVHSTKSGTSVATPHIAGVVARILSAEPNLTPTGVRARPENTATARGALRNIPDYKALDAWENDTRYADLTVDRNRLLHI</sequence>
<comment type="caution">
    <text evidence="7">The sequence shown here is derived from an EMBL/GenBank/DDBJ whole genome shotgun (WGS) entry which is preliminary data.</text>
</comment>
<dbReference type="Gene3D" id="3.40.50.200">
    <property type="entry name" value="Peptidase S8/S53 domain"/>
    <property type="match status" value="1"/>
</dbReference>
<gene>
    <name evidence="7" type="ORF">RDB_LOCUS197464</name>
</gene>
<dbReference type="GO" id="GO:0004252">
    <property type="term" value="F:serine-type endopeptidase activity"/>
    <property type="evidence" value="ECO:0007669"/>
    <property type="project" value="InterPro"/>
</dbReference>
<evidence type="ECO:0000313" key="7">
    <source>
        <dbReference type="EMBL" id="CAE6541137.1"/>
    </source>
</evidence>
<feature type="domain" description="Peptidase S8/S53" evidence="6">
    <location>
        <begin position="1"/>
        <end position="132"/>
    </location>
</feature>
<dbReference type="InterPro" id="IPR050131">
    <property type="entry name" value="Peptidase_S8_subtilisin-like"/>
</dbReference>
<comment type="similarity">
    <text evidence="1 5">Belongs to the peptidase S8 family.</text>
</comment>
<keyword evidence="4" id="KW-0720">Serine protease</keyword>
<dbReference type="PROSITE" id="PS00138">
    <property type="entry name" value="SUBTILASE_SER"/>
    <property type="match status" value="1"/>
</dbReference>
<dbReference type="GO" id="GO:0005615">
    <property type="term" value="C:extracellular space"/>
    <property type="evidence" value="ECO:0007669"/>
    <property type="project" value="TreeGrafter"/>
</dbReference>
<organism evidence="7 8">
    <name type="scientific">Rhizoctonia solani</name>
    <dbReference type="NCBI Taxonomy" id="456999"/>
    <lineage>
        <taxon>Eukaryota</taxon>
        <taxon>Fungi</taxon>
        <taxon>Dikarya</taxon>
        <taxon>Basidiomycota</taxon>
        <taxon>Agaricomycotina</taxon>
        <taxon>Agaricomycetes</taxon>
        <taxon>Cantharellales</taxon>
        <taxon>Ceratobasidiaceae</taxon>
        <taxon>Rhizoctonia</taxon>
    </lineage>
</organism>
<evidence type="ECO:0000256" key="3">
    <source>
        <dbReference type="ARBA" id="ARBA00022801"/>
    </source>
</evidence>
<dbReference type="SUPFAM" id="SSF52743">
    <property type="entry name" value="Subtilisin-like"/>
    <property type="match status" value="1"/>
</dbReference>
<comment type="caution">
    <text evidence="5">Lacks conserved residue(s) required for the propagation of feature annotation.</text>
</comment>
<dbReference type="PANTHER" id="PTHR43806:SF11">
    <property type="entry name" value="CEREVISIN-RELATED"/>
    <property type="match status" value="1"/>
</dbReference>
<dbReference type="InterPro" id="IPR036852">
    <property type="entry name" value="Peptidase_S8/S53_dom_sf"/>
</dbReference>
<proteinExistence type="inferred from homology"/>
<evidence type="ECO:0000259" key="6">
    <source>
        <dbReference type="Pfam" id="PF00082"/>
    </source>
</evidence>
<name>A0A8H3DPC7_9AGAM</name>
<protein>
    <recommendedName>
        <fullName evidence="6">Peptidase S8/S53 domain-containing protein</fullName>
    </recommendedName>
</protein>
<accession>A0A8H3DPC7</accession>
<reference evidence="7" key="1">
    <citation type="submission" date="2021-01" db="EMBL/GenBank/DDBJ databases">
        <authorList>
            <person name="Kaushik A."/>
        </authorList>
    </citation>
    <scope>NUCLEOTIDE SEQUENCE</scope>
    <source>
        <strain evidence="7">AG2-2IIIB</strain>
    </source>
</reference>
<dbReference type="AlphaFoldDB" id="A0A8H3DPC7"/>
<evidence type="ECO:0000256" key="5">
    <source>
        <dbReference type="PROSITE-ProRule" id="PRU01240"/>
    </source>
</evidence>
<dbReference type="PROSITE" id="PS51892">
    <property type="entry name" value="SUBTILASE"/>
    <property type="match status" value="1"/>
</dbReference>